<organism evidence="1 2">
    <name type="scientific">secondary endosymbiont of Ctenarytaina eucalypti</name>
    <dbReference type="NCBI Taxonomy" id="1199245"/>
    <lineage>
        <taxon>Bacteria</taxon>
        <taxon>Pseudomonadati</taxon>
        <taxon>Pseudomonadota</taxon>
        <taxon>Gammaproteobacteria</taxon>
        <taxon>Enterobacterales</taxon>
        <taxon>Enterobacteriaceae</taxon>
        <taxon>aphid secondary symbionts</taxon>
    </lineage>
</organism>
<proteinExistence type="predicted"/>
<accession>J3TY10</accession>
<name>J3TY10_9ENTR</name>
<dbReference type="Proteomes" id="UP000003936">
    <property type="component" value="Chromosome"/>
</dbReference>
<dbReference type="STRING" id="1199245.A359_08340"/>
<dbReference type="KEGG" id="sect:A359_08340"/>
<protein>
    <submittedName>
        <fullName evidence="1">Uncharacterized protein</fullName>
    </submittedName>
</protein>
<evidence type="ECO:0000313" key="2">
    <source>
        <dbReference type="Proteomes" id="UP000003936"/>
    </source>
</evidence>
<keyword evidence="2" id="KW-1185">Reference proteome</keyword>
<sequence length="57" mass="6991">MTLNIIDHRHENLSSQNRTNRFLDYADIIRHIEKYHLAQRLNRCDLHHDRIGTQRLK</sequence>
<dbReference type="EMBL" id="CP003546">
    <property type="protein sequence ID" value="AFP85200.1"/>
    <property type="molecule type" value="Genomic_DNA"/>
</dbReference>
<dbReference type="HOGENOM" id="CLU_2994163_0_0_6"/>
<evidence type="ECO:0000313" key="1">
    <source>
        <dbReference type="EMBL" id="AFP85200.1"/>
    </source>
</evidence>
<dbReference type="AlphaFoldDB" id="J3TY10"/>
<reference evidence="1 2" key="1">
    <citation type="journal article" date="2012" name="Mol. Biol. Evol.">
        <title>Genome reduction and co-evolution between the primary and secondary bacterial symbionts of psyllids.</title>
        <authorList>
            <person name="Sloan D.B."/>
            <person name="Moran N.A."/>
        </authorList>
    </citation>
    <scope>NUCLEOTIDE SEQUENCE [LARGE SCALE GENOMIC DNA]</scope>
    <source>
        <strain evidence="1">Ceuc_S</strain>
    </source>
</reference>
<gene>
    <name evidence="1" type="ORF">A359_08340</name>
</gene>